<accession>A0A5B8USY4</accession>
<name>A0A5B8USY4_9SPHI</name>
<dbReference type="KEGG" id="mgin:FRZ54_02465"/>
<dbReference type="AlphaFoldDB" id="A0A5B8USY4"/>
<keyword evidence="1" id="KW-1277">Toxin-antitoxin system</keyword>
<dbReference type="InterPro" id="IPR052747">
    <property type="entry name" value="TA_system_RelE_toxin"/>
</dbReference>
<protein>
    <submittedName>
        <fullName evidence="2">Type II toxin-antitoxin system RelE/ParE family toxin</fullName>
    </submittedName>
</protein>
<dbReference type="Proteomes" id="UP000321479">
    <property type="component" value="Chromosome"/>
</dbReference>
<keyword evidence="3" id="KW-1185">Reference proteome</keyword>
<dbReference type="OrthoDB" id="5570653at2"/>
<dbReference type="EMBL" id="CP042436">
    <property type="protein sequence ID" value="QEC61491.1"/>
    <property type="molecule type" value="Genomic_DNA"/>
</dbReference>
<dbReference type="SUPFAM" id="SSF143011">
    <property type="entry name" value="RelE-like"/>
    <property type="match status" value="1"/>
</dbReference>
<dbReference type="PANTHER" id="PTHR38813:SF1">
    <property type="entry name" value="TOXIN RELE1-RELATED"/>
    <property type="match status" value="1"/>
</dbReference>
<evidence type="ECO:0000256" key="1">
    <source>
        <dbReference type="ARBA" id="ARBA00022649"/>
    </source>
</evidence>
<dbReference type="Gene3D" id="3.30.2310.20">
    <property type="entry name" value="RelE-like"/>
    <property type="match status" value="1"/>
</dbReference>
<reference evidence="2 3" key="1">
    <citation type="journal article" date="2017" name="Curr. Microbiol.">
        <title>Mucilaginibacter ginsenosidivorans sp. nov., Isolated from Soil of Ginseng Field.</title>
        <authorList>
            <person name="Kim M.M."/>
            <person name="Siddiqi M.Z."/>
            <person name="Im W.T."/>
        </authorList>
    </citation>
    <scope>NUCLEOTIDE SEQUENCE [LARGE SCALE GENOMIC DNA]</scope>
    <source>
        <strain evidence="2 3">Gsoil 3017</strain>
    </source>
</reference>
<proteinExistence type="predicted"/>
<dbReference type="PANTHER" id="PTHR38813">
    <property type="match status" value="1"/>
</dbReference>
<evidence type="ECO:0000313" key="2">
    <source>
        <dbReference type="EMBL" id="QEC61491.1"/>
    </source>
</evidence>
<gene>
    <name evidence="2" type="ORF">FRZ54_02465</name>
</gene>
<dbReference type="RefSeq" id="WP_147030068.1">
    <property type="nucleotide sequence ID" value="NZ_CP042436.1"/>
</dbReference>
<sequence length="89" mass="10618">MIVKIDKSFQKDVSKINDVKIKTAIVETINLIQESEILSSINNLKKLSGYKDLYRIRSGNYRIGLRFTSEQELIFIRFLHRKEVYQRWP</sequence>
<evidence type="ECO:0000313" key="3">
    <source>
        <dbReference type="Proteomes" id="UP000321479"/>
    </source>
</evidence>
<dbReference type="Pfam" id="PF05016">
    <property type="entry name" value="ParE_toxin"/>
    <property type="match status" value="1"/>
</dbReference>
<dbReference type="InterPro" id="IPR035093">
    <property type="entry name" value="RelE/ParE_toxin_dom_sf"/>
</dbReference>
<dbReference type="InterPro" id="IPR007712">
    <property type="entry name" value="RelE/ParE_toxin"/>
</dbReference>
<organism evidence="2 3">
    <name type="scientific">Mucilaginibacter ginsenosidivorans</name>
    <dbReference type="NCBI Taxonomy" id="398053"/>
    <lineage>
        <taxon>Bacteria</taxon>
        <taxon>Pseudomonadati</taxon>
        <taxon>Bacteroidota</taxon>
        <taxon>Sphingobacteriia</taxon>
        <taxon>Sphingobacteriales</taxon>
        <taxon>Sphingobacteriaceae</taxon>
        <taxon>Mucilaginibacter</taxon>
    </lineage>
</organism>